<keyword evidence="3" id="KW-0862">Zinc</keyword>
<dbReference type="Proteomes" id="UP000184267">
    <property type="component" value="Unassembled WGS sequence"/>
</dbReference>
<dbReference type="STRING" id="154538.A0A1M2V5G7"/>
<dbReference type="GO" id="GO:0008270">
    <property type="term" value="F:zinc ion binding"/>
    <property type="evidence" value="ECO:0007669"/>
    <property type="project" value="UniProtKB-KW"/>
</dbReference>
<keyword evidence="8" id="KW-1185">Reference proteome</keyword>
<evidence type="ECO:0000313" key="7">
    <source>
        <dbReference type="EMBL" id="OJT02855.1"/>
    </source>
</evidence>
<dbReference type="SUPFAM" id="SSF144232">
    <property type="entry name" value="HIT/MYND zinc finger-like"/>
    <property type="match status" value="1"/>
</dbReference>
<protein>
    <recommendedName>
        <fullName evidence="6">MYND-type domain-containing protein</fullName>
    </recommendedName>
</protein>
<feature type="region of interest" description="Disordered" evidence="5">
    <location>
        <begin position="1"/>
        <end position="31"/>
    </location>
</feature>
<name>A0A1M2V5G7_TRAPU</name>
<evidence type="ECO:0000259" key="6">
    <source>
        <dbReference type="PROSITE" id="PS50865"/>
    </source>
</evidence>
<accession>A0A1M2V5G7</accession>
<sequence length="398" mass="44452">MDQTRNSVPTSGETQPSTPDVPLHRSKRIWDNKKKREHIAKTHCSHCGKRGQGPLQTCSHCKAVRYCDKDCQRADFRGGHKDECTTFARPPTTMAFQSEPDPEERFPLHPLFAHGHDDNVGCWATIDGRIDGELESLMDTLDPEGLHAGYVNTLAGTPASASYQIIRDNRAYGRTLLTLRILVQNRRKDKSSILVIPRAALGVAKDPWTKKPRLRITQYNTLELLQATPPGHIVSNYDAGNMHLKKGDFAVFQLQFRVGDDDTILNDWQALDAIESISIPWAPWDNATPPAFTALGLPSLHRAPLVQFAGAEGRLLCAPFDHTAVHAYFADFIKNGQDAFVRSHFEASSAVLLTGINDSMFTMADRLLKRIADEGRTDMLLERLNACGRSDIVERMMQ</sequence>
<evidence type="ECO:0000313" key="8">
    <source>
        <dbReference type="Proteomes" id="UP000184267"/>
    </source>
</evidence>
<dbReference type="Gene3D" id="6.10.140.2220">
    <property type="match status" value="1"/>
</dbReference>
<dbReference type="Pfam" id="PF01753">
    <property type="entry name" value="zf-MYND"/>
    <property type="match status" value="1"/>
</dbReference>
<organism evidence="7 8">
    <name type="scientific">Trametes pubescens</name>
    <name type="common">White-rot fungus</name>
    <dbReference type="NCBI Taxonomy" id="154538"/>
    <lineage>
        <taxon>Eukaryota</taxon>
        <taxon>Fungi</taxon>
        <taxon>Dikarya</taxon>
        <taxon>Basidiomycota</taxon>
        <taxon>Agaricomycotina</taxon>
        <taxon>Agaricomycetes</taxon>
        <taxon>Polyporales</taxon>
        <taxon>Polyporaceae</taxon>
        <taxon>Trametes</taxon>
    </lineage>
</organism>
<evidence type="ECO:0000256" key="3">
    <source>
        <dbReference type="ARBA" id="ARBA00022833"/>
    </source>
</evidence>
<dbReference type="InterPro" id="IPR002893">
    <property type="entry name" value="Znf_MYND"/>
</dbReference>
<dbReference type="PROSITE" id="PS50865">
    <property type="entry name" value="ZF_MYND_2"/>
    <property type="match status" value="1"/>
</dbReference>
<evidence type="ECO:0000256" key="5">
    <source>
        <dbReference type="SAM" id="MobiDB-lite"/>
    </source>
</evidence>
<dbReference type="OrthoDB" id="2749038at2759"/>
<gene>
    <name evidence="7" type="ORF">TRAPUB_6606</name>
</gene>
<proteinExistence type="predicted"/>
<evidence type="ECO:0000256" key="4">
    <source>
        <dbReference type="PROSITE-ProRule" id="PRU00134"/>
    </source>
</evidence>
<keyword evidence="1" id="KW-0479">Metal-binding</keyword>
<dbReference type="AlphaFoldDB" id="A0A1M2V5G7"/>
<evidence type="ECO:0000256" key="2">
    <source>
        <dbReference type="ARBA" id="ARBA00022771"/>
    </source>
</evidence>
<feature type="domain" description="MYND-type" evidence="6">
    <location>
        <begin position="44"/>
        <end position="84"/>
    </location>
</feature>
<reference evidence="7 8" key="1">
    <citation type="submission" date="2016-10" db="EMBL/GenBank/DDBJ databases">
        <title>Genome sequence of the basidiomycete white-rot fungus Trametes pubescens.</title>
        <authorList>
            <person name="Makela M.R."/>
            <person name="Granchi Z."/>
            <person name="Peng M."/>
            <person name="De Vries R.P."/>
            <person name="Grigoriev I."/>
            <person name="Riley R."/>
            <person name="Hilden K."/>
        </authorList>
    </citation>
    <scope>NUCLEOTIDE SEQUENCE [LARGE SCALE GENOMIC DNA]</scope>
    <source>
        <strain evidence="7 8">FBCC735</strain>
    </source>
</reference>
<comment type="caution">
    <text evidence="7">The sequence shown here is derived from an EMBL/GenBank/DDBJ whole genome shotgun (WGS) entry which is preliminary data.</text>
</comment>
<dbReference type="EMBL" id="MNAD01001648">
    <property type="protein sequence ID" value="OJT02855.1"/>
    <property type="molecule type" value="Genomic_DNA"/>
</dbReference>
<keyword evidence="2 4" id="KW-0863">Zinc-finger</keyword>
<evidence type="ECO:0000256" key="1">
    <source>
        <dbReference type="ARBA" id="ARBA00022723"/>
    </source>
</evidence>
<feature type="compositionally biased region" description="Polar residues" evidence="5">
    <location>
        <begin position="1"/>
        <end position="18"/>
    </location>
</feature>